<feature type="compositionally biased region" description="Gly residues" evidence="6">
    <location>
        <begin position="596"/>
        <end position="613"/>
    </location>
</feature>
<comment type="subcellular location">
    <subcellularLocation>
        <location evidence="1">Membrane</location>
        <topology evidence="1">Multi-pass membrane protein</topology>
    </subcellularLocation>
</comment>
<organism evidence="9 10">
    <name type="scientific">Podospora aff. communis PSN243</name>
    <dbReference type="NCBI Taxonomy" id="3040156"/>
    <lineage>
        <taxon>Eukaryota</taxon>
        <taxon>Fungi</taxon>
        <taxon>Dikarya</taxon>
        <taxon>Ascomycota</taxon>
        <taxon>Pezizomycotina</taxon>
        <taxon>Sordariomycetes</taxon>
        <taxon>Sordariomycetidae</taxon>
        <taxon>Sordariales</taxon>
        <taxon>Podosporaceae</taxon>
        <taxon>Podospora</taxon>
    </lineage>
</organism>
<evidence type="ECO:0000256" key="7">
    <source>
        <dbReference type="SAM" id="Phobius"/>
    </source>
</evidence>
<protein>
    <recommendedName>
        <fullName evidence="8">Rhodopsin domain-containing protein</fullName>
    </recommendedName>
</protein>
<accession>A0AAV9GDJ3</accession>
<dbReference type="EMBL" id="MU865959">
    <property type="protein sequence ID" value="KAK4446174.1"/>
    <property type="molecule type" value="Genomic_DNA"/>
</dbReference>
<dbReference type="GO" id="GO:0016020">
    <property type="term" value="C:membrane"/>
    <property type="evidence" value="ECO:0007669"/>
    <property type="project" value="UniProtKB-SubCell"/>
</dbReference>
<dbReference type="PANTHER" id="PTHR33048">
    <property type="entry name" value="PTH11-LIKE INTEGRAL MEMBRANE PROTEIN (AFU_ORTHOLOGUE AFUA_5G11245)"/>
    <property type="match status" value="1"/>
</dbReference>
<feature type="transmembrane region" description="Helical" evidence="7">
    <location>
        <begin position="55"/>
        <end position="79"/>
    </location>
</feature>
<feature type="transmembrane region" description="Helical" evidence="7">
    <location>
        <begin position="211"/>
        <end position="239"/>
    </location>
</feature>
<keyword evidence="10" id="KW-1185">Reference proteome</keyword>
<dbReference type="InterPro" id="IPR052337">
    <property type="entry name" value="SAT4-like"/>
</dbReference>
<feature type="compositionally biased region" description="Low complexity" evidence="6">
    <location>
        <begin position="474"/>
        <end position="495"/>
    </location>
</feature>
<evidence type="ECO:0000256" key="1">
    <source>
        <dbReference type="ARBA" id="ARBA00004141"/>
    </source>
</evidence>
<feature type="region of interest" description="Disordered" evidence="6">
    <location>
        <begin position="510"/>
        <end position="546"/>
    </location>
</feature>
<comment type="caution">
    <text evidence="9">The sequence shown here is derived from an EMBL/GenBank/DDBJ whole genome shotgun (WGS) entry which is preliminary data.</text>
</comment>
<evidence type="ECO:0000313" key="10">
    <source>
        <dbReference type="Proteomes" id="UP001321760"/>
    </source>
</evidence>
<evidence type="ECO:0000256" key="5">
    <source>
        <dbReference type="ARBA" id="ARBA00038359"/>
    </source>
</evidence>
<feature type="transmembrane region" description="Helical" evidence="7">
    <location>
        <begin position="91"/>
        <end position="110"/>
    </location>
</feature>
<reference evidence="9" key="2">
    <citation type="submission" date="2023-05" db="EMBL/GenBank/DDBJ databases">
        <authorList>
            <consortium name="Lawrence Berkeley National Laboratory"/>
            <person name="Steindorff A."/>
            <person name="Hensen N."/>
            <person name="Bonometti L."/>
            <person name="Westerberg I."/>
            <person name="Brannstrom I.O."/>
            <person name="Guillou S."/>
            <person name="Cros-Aarteil S."/>
            <person name="Calhoun S."/>
            <person name="Haridas S."/>
            <person name="Kuo A."/>
            <person name="Mondo S."/>
            <person name="Pangilinan J."/>
            <person name="Riley R."/>
            <person name="Labutti K."/>
            <person name="Andreopoulos B."/>
            <person name="Lipzen A."/>
            <person name="Chen C."/>
            <person name="Yanf M."/>
            <person name="Daum C."/>
            <person name="Ng V."/>
            <person name="Clum A."/>
            <person name="Ohm R."/>
            <person name="Martin F."/>
            <person name="Silar P."/>
            <person name="Natvig D."/>
            <person name="Lalanne C."/>
            <person name="Gautier V."/>
            <person name="Ament-Velasquez S.L."/>
            <person name="Kruys A."/>
            <person name="Hutchinson M.I."/>
            <person name="Powell A.J."/>
            <person name="Barry K."/>
            <person name="Miller A.N."/>
            <person name="Grigoriev I.V."/>
            <person name="Debuchy R."/>
            <person name="Gladieux P."/>
            <person name="Thoren M.H."/>
            <person name="Johannesson H."/>
        </authorList>
    </citation>
    <scope>NUCLEOTIDE SEQUENCE</scope>
    <source>
        <strain evidence="9">PSN243</strain>
    </source>
</reference>
<evidence type="ECO:0000256" key="6">
    <source>
        <dbReference type="SAM" id="MobiDB-lite"/>
    </source>
</evidence>
<dbReference type="AlphaFoldDB" id="A0AAV9GDJ3"/>
<evidence type="ECO:0000259" key="8">
    <source>
        <dbReference type="Pfam" id="PF20684"/>
    </source>
</evidence>
<feature type="region of interest" description="Disordered" evidence="6">
    <location>
        <begin position="368"/>
        <end position="452"/>
    </location>
</feature>
<feature type="transmembrane region" description="Helical" evidence="7">
    <location>
        <begin position="130"/>
        <end position="154"/>
    </location>
</feature>
<feature type="domain" description="Rhodopsin" evidence="8">
    <location>
        <begin position="75"/>
        <end position="315"/>
    </location>
</feature>
<name>A0AAV9GDJ3_9PEZI</name>
<feature type="region of interest" description="Disordered" evidence="6">
    <location>
        <begin position="464"/>
        <end position="496"/>
    </location>
</feature>
<keyword evidence="4 7" id="KW-0472">Membrane</keyword>
<feature type="region of interest" description="Disordered" evidence="6">
    <location>
        <begin position="564"/>
        <end position="628"/>
    </location>
</feature>
<keyword evidence="3 7" id="KW-1133">Transmembrane helix</keyword>
<dbReference type="Pfam" id="PF20684">
    <property type="entry name" value="Fung_rhodopsin"/>
    <property type="match status" value="1"/>
</dbReference>
<feature type="transmembrane region" description="Helical" evidence="7">
    <location>
        <begin position="251"/>
        <end position="273"/>
    </location>
</feature>
<feature type="transmembrane region" description="Helical" evidence="7">
    <location>
        <begin position="285"/>
        <end position="309"/>
    </location>
</feature>
<evidence type="ECO:0000256" key="2">
    <source>
        <dbReference type="ARBA" id="ARBA00022692"/>
    </source>
</evidence>
<dbReference type="Proteomes" id="UP001321760">
    <property type="component" value="Unassembled WGS sequence"/>
</dbReference>
<reference evidence="9" key="1">
    <citation type="journal article" date="2023" name="Mol. Phylogenet. Evol.">
        <title>Genome-scale phylogeny and comparative genomics of the fungal order Sordariales.</title>
        <authorList>
            <person name="Hensen N."/>
            <person name="Bonometti L."/>
            <person name="Westerberg I."/>
            <person name="Brannstrom I.O."/>
            <person name="Guillou S."/>
            <person name="Cros-Aarteil S."/>
            <person name="Calhoun S."/>
            <person name="Haridas S."/>
            <person name="Kuo A."/>
            <person name="Mondo S."/>
            <person name="Pangilinan J."/>
            <person name="Riley R."/>
            <person name="LaButti K."/>
            <person name="Andreopoulos B."/>
            <person name="Lipzen A."/>
            <person name="Chen C."/>
            <person name="Yan M."/>
            <person name="Daum C."/>
            <person name="Ng V."/>
            <person name="Clum A."/>
            <person name="Steindorff A."/>
            <person name="Ohm R.A."/>
            <person name="Martin F."/>
            <person name="Silar P."/>
            <person name="Natvig D.O."/>
            <person name="Lalanne C."/>
            <person name="Gautier V."/>
            <person name="Ament-Velasquez S.L."/>
            <person name="Kruys A."/>
            <person name="Hutchinson M.I."/>
            <person name="Powell A.J."/>
            <person name="Barry K."/>
            <person name="Miller A.N."/>
            <person name="Grigoriev I.V."/>
            <person name="Debuchy R."/>
            <person name="Gladieux P."/>
            <person name="Hiltunen Thoren M."/>
            <person name="Johannesson H."/>
        </authorList>
    </citation>
    <scope>NUCLEOTIDE SEQUENCE</scope>
    <source>
        <strain evidence="9">PSN243</strain>
    </source>
</reference>
<feature type="compositionally biased region" description="Low complexity" evidence="6">
    <location>
        <begin position="402"/>
        <end position="413"/>
    </location>
</feature>
<feature type="compositionally biased region" description="Low complexity" evidence="6">
    <location>
        <begin position="568"/>
        <end position="578"/>
    </location>
</feature>
<proteinExistence type="inferred from homology"/>
<feature type="compositionally biased region" description="Low complexity" evidence="6">
    <location>
        <begin position="526"/>
        <end position="543"/>
    </location>
</feature>
<feature type="transmembrane region" description="Helical" evidence="7">
    <location>
        <begin position="166"/>
        <end position="191"/>
    </location>
</feature>
<sequence>MAPSINATRLWSSAHDAVRLATASATTLPIPNGTATANFSAPPTVDPARAAESNLAQILAIVTVVHLVALACVSLRIYTRVVVVKSPGMDDICMVLAAVCGIGGWAGFLIQAHHGLGRHIETVDKEDLVTFMHVSFSQAIVSATLALMFLKLSIGFNLLRLSTCKWYIWSLRTTMVLVVGYSIMAALTFFLHCKPMAGSWNFGLKPQCYSMKLFMTFGLVNTACNMTTDVLFATFPIFIIWPLNMRRKLRIYLICILSLGYFAVALGAVKAIYQTGFIKVFDRTFGFSVTFWGFLELNVGMIAACAVTLKPLLNRFIELGPTEHYHPYNGSAIPFLRRHRSLHINLHPHPSGIWNGPKHPDQVYELGHLRKSSKSSKTTTTTVPYHKHKKSYSSLQTKLGHSPASSKSSDSLSFYDKWDDSSTLGSLAPPPPLHGGGGTMTPPAIPPRSPLRVPVELVPSPLFSAATTQPQPPAEQRSAQASSPARASRASRASRVSMSWGWYTHHARVKSESASMSESGGGNNPGGNMNKGGMMRSSPSGRGHAAKFSLGAMRREVSLQLGGTWKQAPSGAASSAGAVTPGQGHDRQAGVQHGSSGNGNGSPPGRNGNGNGNGNDEQQDGIGSGKWI</sequence>
<evidence type="ECO:0000256" key="3">
    <source>
        <dbReference type="ARBA" id="ARBA00022989"/>
    </source>
</evidence>
<dbReference type="InterPro" id="IPR049326">
    <property type="entry name" value="Rhodopsin_dom_fungi"/>
</dbReference>
<keyword evidence="2 7" id="KW-0812">Transmembrane</keyword>
<gene>
    <name evidence="9" type="ORF">QBC34DRAFT_383597</name>
</gene>
<evidence type="ECO:0000313" key="9">
    <source>
        <dbReference type="EMBL" id="KAK4446174.1"/>
    </source>
</evidence>
<comment type="similarity">
    <text evidence="5">Belongs to the SAT4 family.</text>
</comment>
<evidence type="ECO:0000256" key="4">
    <source>
        <dbReference type="ARBA" id="ARBA00023136"/>
    </source>
</evidence>
<dbReference type="PANTHER" id="PTHR33048:SF167">
    <property type="entry name" value="INTEGRAL MEMBRANE PROTEIN"/>
    <property type="match status" value="1"/>
</dbReference>